<feature type="domain" description="Cytochrome b561 bacterial/Ni-hydrogenase" evidence="7">
    <location>
        <begin position="8"/>
        <end position="183"/>
    </location>
</feature>
<dbReference type="PANTHER" id="PTHR30485:SF2">
    <property type="entry name" value="BLL0597 PROTEIN"/>
    <property type="match status" value="1"/>
</dbReference>
<organism evidence="8 9">
    <name type="scientific">Paraglaciecola mesophila</name>
    <dbReference type="NCBI Taxonomy" id="197222"/>
    <lineage>
        <taxon>Bacteria</taxon>
        <taxon>Pseudomonadati</taxon>
        <taxon>Pseudomonadota</taxon>
        <taxon>Gammaproteobacteria</taxon>
        <taxon>Alteromonadales</taxon>
        <taxon>Alteromonadaceae</taxon>
        <taxon>Paraglaciecola</taxon>
    </lineage>
</organism>
<name>A0A857JDN7_9ALTE</name>
<dbReference type="InterPro" id="IPR016174">
    <property type="entry name" value="Di-haem_cyt_TM"/>
</dbReference>
<dbReference type="Pfam" id="PF01292">
    <property type="entry name" value="Ni_hydr_CYTB"/>
    <property type="match status" value="1"/>
</dbReference>
<sequence length="229" mass="25835">MTNRKTLVWDLPLRIFHWSLVLLIFAQWLTAEVLDGYMDLHAKFGYSLLGLVIFRVVWGIVGPKHSRFGSFLRGPSAIYHYAHSLLSRRPSTYTGHNPLGALMVPAILIVVGAQGISGLFVTDDVLFTGPYYPSVTDETQGIMQWLHHTLFDVLLIIIGLHISAILSYELLLKKPLIGSMLHGKKDVQSKNGITHSRWILAVFIALIIAAFMYWLVVVAVPEVELDFYY</sequence>
<dbReference type="PANTHER" id="PTHR30485">
    <property type="entry name" value="NI/FE-HYDROGENASE 1 B-TYPE CYTOCHROME SUBUNIT"/>
    <property type="match status" value="1"/>
</dbReference>
<dbReference type="InterPro" id="IPR051542">
    <property type="entry name" value="Hydrogenase_cytochrome"/>
</dbReference>
<dbReference type="GO" id="GO:0022904">
    <property type="term" value="P:respiratory electron transport chain"/>
    <property type="evidence" value="ECO:0007669"/>
    <property type="project" value="InterPro"/>
</dbReference>
<dbReference type="KEGG" id="pmes:FX988_00351"/>
<dbReference type="RefSeq" id="WP_160178061.1">
    <property type="nucleotide sequence ID" value="NZ_CP047656.1"/>
</dbReference>
<accession>A0A857JDN7</accession>
<keyword evidence="4 6" id="KW-1133">Transmembrane helix</keyword>
<feature type="transmembrane region" description="Helical" evidence="6">
    <location>
        <begin position="153"/>
        <end position="172"/>
    </location>
</feature>
<protein>
    <recommendedName>
        <fullName evidence="7">Cytochrome b561 bacterial/Ni-hydrogenase domain-containing protein</fullName>
    </recommendedName>
</protein>
<dbReference type="GO" id="GO:0009055">
    <property type="term" value="F:electron transfer activity"/>
    <property type="evidence" value="ECO:0007669"/>
    <property type="project" value="InterPro"/>
</dbReference>
<keyword evidence="5 6" id="KW-0472">Membrane</keyword>
<dbReference type="OrthoDB" id="196472at2"/>
<evidence type="ECO:0000259" key="7">
    <source>
        <dbReference type="Pfam" id="PF01292"/>
    </source>
</evidence>
<evidence type="ECO:0000256" key="1">
    <source>
        <dbReference type="ARBA" id="ARBA00004651"/>
    </source>
</evidence>
<evidence type="ECO:0000256" key="5">
    <source>
        <dbReference type="ARBA" id="ARBA00023136"/>
    </source>
</evidence>
<evidence type="ECO:0000313" key="9">
    <source>
        <dbReference type="Proteomes" id="UP000464524"/>
    </source>
</evidence>
<keyword evidence="9" id="KW-1185">Reference proteome</keyword>
<keyword evidence="2" id="KW-1003">Cell membrane</keyword>
<dbReference type="Gene3D" id="1.20.950.20">
    <property type="entry name" value="Transmembrane di-heme cytochromes, Chain C"/>
    <property type="match status" value="1"/>
</dbReference>
<evidence type="ECO:0000256" key="2">
    <source>
        <dbReference type="ARBA" id="ARBA00022475"/>
    </source>
</evidence>
<dbReference type="EMBL" id="CP047656">
    <property type="protein sequence ID" value="QHJ10139.1"/>
    <property type="molecule type" value="Genomic_DNA"/>
</dbReference>
<dbReference type="Proteomes" id="UP000464524">
    <property type="component" value="Chromosome"/>
</dbReference>
<keyword evidence="3 6" id="KW-0812">Transmembrane</keyword>
<feature type="transmembrane region" description="Helical" evidence="6">
    <location>
        <begin position="198"/>
        <end position="220"/>
    </location>
</feature>
<comment type="subcellular location">
    <subcellularLocation>
        <location evidence="1">Cell membrane</location>
        <topology evidence="1">Multi-pass membrane protein</topology>
    </subcellularLocation>
</comment>
<evidence type="ECO:0000256" key="6">
    <source>
        <dbReference type="SAM" id="Phobius"/>
    </source>
</evidence>
<proteinExistence type="predicted"/>
<evidence type="ECO:0000256" key="3">
    <source>
        <dbReference type="ARBA" id="ARBA00022692"/>
    </source>
</evidence>
<dbReference type="GO" id="GO:0020037">
    <property type="term" value="F:heme binding"/>
    <property type="evidence" value="ECO:0007669"/>
    <property type="project" value="TreeGrafter"/>
</dbReference>
<evidence type="ECO:0000256" key="4">
    <source>
        <dbReference type="ARBA" id="ARBA00022989"/>
    </source>
</evidence>
<evidence type="ECO:0000313" key="8">
    <source>
        <dbReference type="EMBL" id="QHJ10139.1"/>
    </source>
</evidence>
<feature type="transmembrane region" description="Helical" evidence="6">
    <location>
        <begin position="12"/>
        <end position="31"/>
    </location>
</feature>
<reference evidence="8 9" key="1">
    <citation type="submission" date="2019-12" db="EMBL/GenBank/DDBJ databases">
        <title>Genome sequencing and assembly of endphytes of Porphyra tenera.</title>
        <authorList>
            <person name="Park J.M."/>
            <person name="Shin R."/>
            <person name="Jo S.H."/>
        </authorList>
    </citation>
    <scope>NUCLEOTIDE SEQUENCE [LARGE SCALE GENOMIC DNA]</scope>
    <source>
        <strain evidence="8 9">GPM4</strain>
    </source>
</reference>
<dbReference type="GO" id="GO:0005886">
    <property type="term" value="C:plasma membrane"/>
    <property type="evidence" value="ECO:0007669"/>
    <property type="project" value="UniProtKB-SubCell"/>
</dbReference>
<dbReference type="AlphaFoldDB" id="A0A857JDN7"/>
<dbReference type="InterPro" id="IPR011577">
    <property type="entry name" value="Cyt_b561_bac/Ni-Hgenase"/>
</dbReference>
<dbReference type="SUPFAM" id="SSF81342">
    <property type="entry name" value="Transmembrane di-heme cytochromes"/>
    <property type="match status" value="1"/>
</dbReference>
<gene>
    <name evidence="8" type="ORF">FX988_00351</name>
</gene>
<feature type="transmembrane region" description="Helical" evidence="6">
    <location>
        <begin position="99"/>
        <end position="121"/>
    </location>
</feature>
<feature type="transmembrane region" description="Helical" evidence="6">
    <location>
        <begin position="43"/>
        <end position="61"/>
    </location>
</feature>